<name>A0A0W0TSY7_LEGER</name>
<dbReference type="OrthoDB" id="5653724at2"/>
<dbReference type="EMBL" id="LNYA01000018">
    <property type="protein sequence ID" value="KTC98590.1"/>
    <property type="molecule type" value="Genomic_DNA"/>
</dbReference>
<dbReference type="PATRIC" id="fig|448.7.peg.788"/>
<dbReference type="RefSeq" id="WP_131751022.1">
    <property type="nucleotide sequence ID" value="NZ_CAAAHY010000008.1"/>
</dbReference>
<dbReference type="Proteomes" id="UP000054773">
    <property type="component" value="Unassembled WGS sequence"/>
</dbReference>
<evidence type="ECO:0000313" key="1">
    <source>
        <dbReference type="EMBL" id="KTC98590.1"/>
    </source>
</evidence>
<organism evidence="1 2">
    <name type="scientific">Legionella erythra</name>
    <dbReference type="NCBI Taxonomy" id="448"/>
    <lineage>
        <taxon>Bacteria</taxon>
        <taxon>Pseudomonadati</taxon>
        <taxon>Pseudomonadota</taxon>
        <taxon>Gammaproteobacteria</taxon>
        <taxon>Legionellales</taxon>
        <taxon>Legionellaceae</taxon>
        <taxon>Legionella</taxon>
    </lineage>
</organism>
<evidence type="ECO:0000313" key="2">
    <source>
        <dbReference type="Proteomes" id="UP000054773"/>
    </source>
</evidence>
<protein>
    <submittedName>
        <fullName evidence="1">Uncharacterized protein</fullName>
    </submittedName>
</protein>
<keyword evidence="2" id="KW-1185">Reference proteome</keyword>
<accession>A0A0W0TSY7</accession>
<reference evidence="1 2" key="1">
    <citation type="submission" date="2015-11" db="EMBL/GenBank/DDBJ databases">
        <title>Genomic analysis of 38 Legionella species identifies large and diverse effector repertoires.</title>
        <authorList>
            <person name="Burstein D."/>
            <person name="Amaro F."/>
            <person name="Zusman T."/>
            <person name="Lifshitz Z."/>
            <person name="Cohen O."/>
            <person name="Gilbert J.A."/>
            <person name="Pupko T."/>
            <person name="Shuman H.A."/>
            <person name="Segal G."/>
        </authorList>
    </citation>
    <scope>NUCLEOTIDE SEQUENCE [LARGE SCALE GENOMIC DNA]</scope>
    <source>
        <strain evidence="1 2">SE-32A-C8</strain>
    </source>
</reference>
<sequence length="229" mass="25921">MRFFTGFFTAAVSGQQTDRFVKPDNAFDYQSSTHLQLVNQQVERFSKALADLQTIDDHILIGTGIAVGSWLTCGFLPLVTVGMVVSAYVGYCGHTRTEYASRYKEALEDLIAVYQWSMGKNTDKMWYKLGQKDLQNLIMTLGPWVNTDTIHTWRKDDLQPSTLTKLTTGRRTDIPEETERQLLRLEEGLHMNSVKFRLYGEGSVDKLLSSIKDNAMAKITALTTGYKQS</sequence>
<comment type="caution">
    <text evidence="1">The sequence shown here is derived from an EMBL/GenBank/DDBJ whole genome shotgun (WGS) entry which is preliminary data.</text>
</comment>
<gene>
    <name evidence="1" type="ORF">Lery_0754</name>
</gene>
<dbReference type="AlphaFoldDB" id="A0A0W0TSY7"/>
<proteinExistence type="predicted"/>